<keyword evidence="1" id="KW-1133">Transmembrane helix</keyword>
<dbReference type="EMBL" id="CP036266">
    <property type="protein sequence ID" value="QDT23111.1"/>
    <property type="molecule type" value="Genomic_DNA"/>
</dbReference>
<sequence length="254" mass="27891">MSPSPTSESTKKTLPFSIQALIVFLIVGGMIALLYPAVKQEREMRANHRGNLRMLGMALELYSDVSNQHLPIGGTTDQQNQPLHGWMTSLLPYINESAMAREIDDSRPWNAPENKKIFSIVIPLFLNPHLPNGPKKNTEGYGLSHFSANSHLFPVDQSIRAETIQTADGLSNTIMIGEINSRFPAWGSATNVRDPARGLNGCPDCFGSPDKKGAFLLFADGHVRFIDQNIDPGVLKALSTPAGGEPIPKWDHEH</sequence>
<dbReference type="NCBIfam" id="TIGR04294">
    <property type="entry name" value="pre_pil_HX9DG"/>
    <property type="match status" value="1"/>
</dbReference>
<dbReference type="AlphaFoldDB" id="A0A517PUQ4"/>
<protein>
    <recommendedName>
        <fullName evidence="2">DUF1559 domain-containing protein</fullName>
    </recommendedName>
</protein>
<reference evidence="3 4" key="1">
    <citation type="submission" date="2019-02" db="EMBL/GenBank/DDBJ databases">
        <title>Deep-cultivation of Planctomycetes and their phenomic and genomic characterization uncovers novel biology.</title>
        <authorList>
            <person name="Wiegand S."/>
            <person name="Jogler M."/>
            <person name="Boedeker C."/>
            <person name="Pinto D."/>
            <person name="Vollmers J."/>
            <person name="Rivas-Marin E."/>
            <person name="Kohn T."/>
            <person name="Peeters S.H."/>
            <person name="Heuer A."/>
            <person name="Rast P."/>
            <person name="Oberbeckmann S."/>
            <person name="Bunk B."/>
            <person name="Jeske O."/>
            <person name="Meyerdierks A."/>
            <person name="Storesund J.E."/>
            <person name="Kallscheuer N."/>
            <person name="Luecker S."/>
            <person name="Lage O.M."/>
            <person name="Pohl T."/>
            <person name="Merkel B.J."/>
            <person name="Hornburger P."/>
            <person name="Mueller R.-W."/>
            <person name="Bruemmer F."/>
            <person name="Labrenz M."/>
            <person name="Spormann A.M."/>
            <person name="Op den Camp H."/>
            <person name="Overmann J."/>
            <person name="Amann R."/>
            <person name="Jetten M.S.M."/>
            <person name="Mascher T."/>
            <person name="Medema M.H."/>
            <person name="Devos D.P."/>
            <person name="Kaster A.-K."/>
            <person name="Ovreas L."/>
            <person name="Rohde M."/>
            <person name="Galperin M.Y."/>
            <person name="Jogler C."/>
        </authorList>
    </citation>
    <scope>NUCLEOTIDE SEQUENCE [LARGE SCALE GENOMIC DNA]</scope>
    <source>
        <strain evidence="3 4">HG66A1</strain>
    </source>
</reference>
<evidence type="ECO:0000259" key="2">
    <source>
        <dbReference type="Pfam" id="PF07596"/>
    </source>
</evidence>
<evidence type="ECO:0000313" key="3">
    <source>
        <dbReference type="EMBL" id="QDT23111.1"/>
    </source>
</evidence>
<dbReference type="Proteomes" id="UP000320421">
    <property type="component" value="Chromosome"/>
</dbReference>
<feature type="transmembrane region" description="Helical" evidence="1">
    <location>
        <begin position="16"/>
        <end position="38"/>
    </location>
</feature>
<name>A0A517PUQ4_9PLAN</name>
<dbReference type="InterPro" id="IPR027558">
    <property type="entry name" value="Pre_pil_HX9DG_C"/>
</dbReference>
<dbReference type="Pfam" id="PF07596">
    <property type="entry name" value="SBP_bac_10"/>
    <property type="match status" value="1"/>
</dbReference>
<gene>
    <name evidence="3" type="ORF">HG66A1_49250</name>
</gene>
<keyword evidence="1" id="KW-0812">Transmembrane</keyword>
<proteinExistence type="predicted"/>
<keyword evidence="1" id="KW-0472">Membrane</keyword>
<evidence type="ECO:0000313" key="4">
    <source>
        <dbReference type="Proteomes" id="UP000320421"/>
    </source>
</evidence>
<feature type="domain" description="DUF1559" evidence="2">
    <location>
        <begin position="49"/>
        <end position="182"/>
    </location>
</feature>
<dbReference type="PANTHER" id="PTHR30093:SF2">
    <property type="entry name" value="TYPE II SECRETION SYSTEM PROTEIN H"/>
    <property type="match status" value="1"/>
</dbReference>
<dbReference type="InterPro" id="IPR011453">
    <property type="entry name" value="DUF1559"/>
</dbReference>
<accession>A0A517PUQ4</accession>
<evidence type="ECO:0000256" key="1">
    <source>
        <dbReference type="SAM" id="Phobius"/>
    </source>
</evidence>
<dbReference type="PANTHER" id="PTHR30093">
    <property type="entry name" value="GENERAL SECRETION PATHWAY PROTEIN G"/>
    <property type="match status" value="1"/>
</dbReference>
<keyword evidence="4" id="KW-1185">Reference proteome</keyword>
<organism evidence="3 4">
    <name type="scientific">Gimesia chilikensis</name>
    <dbReference type="NCBI Taxonomy" id="2605989"/>
    <lineage>
        <taxon>Bacteria</taxon>
        <taxon>Pseudomonadati</taxon>
        <taxon>Planctomycetota</taxon>
        <taxon>Planctomycetia</taxon>
        <taxon>Planctomycetales</taxon>
        <taxon>Planctomycetaceae</taxon>
        <taxon>Gimesia</taxon>
    </lineage>
</organism>